<dbReference type="InterPro" id="IPR048844">
    <property type="entry name" value="LpdD_chaperone-like"/>
</dbReference>
<reference evidence="2 3" key="1">
    <citation type="submission" date="2016-01" db="EMBL/GenBank/DDBJ databases">
        <title>Characterization of the Clostridium difficile lineages that are prevalent in Hong Kong and China.</title>
        <authorList>
            <person name="Kwok J.S.-L."/>
            <person name="Lam W.-Y."/>
            <person name="Ip M."/>
            <person name="Chan T.-F."/>
            <person name="Hawkey P.M."/>
            <person name="Tsui S.K.-W."/>
        </authorList>
    </citation>
    <scope>NUCLEOTIDE SEQUENCE [LARGE SCALE GENOMIC DNA]</scope>
    <source>
        <strain evidence="2 3">300064</strain>
    </source>
</reference>
<dbReference type="RefSeq" id="WP_043667118.1">
    <property type="nucleotide sequence ID" value="NZ_CAVLFH010000002.1"/>
</dbReference>
<accession>A0A2S7F6K6</accession>
<comment type="caution">
    <text evidence="2">The sequence shown here is derived from an EMBL/GenBank/DDBJ whole genome shotgun (WGS) entry which is preliminary data.</text>
</comment>
<proteinExistence type="predicted"/>
<dbReference type="AlphaFoldDB" id="A0A2S7F6K6"/>
<evidence type="ECO:0000313" key="3">
    <source>
        <dbReference type="Proteomes" id="UP000238081"/>
    </source>
</evidence>
<feature type="domain" description="Prenylated flavin chaperone LpdD-like" evidence="1">
    <location>
        <begin position="15"/>
        <end position="124"/>
    </location>
</feature>
<evidence type="ECO:0000313" key="2">
    <source>
        <dbReference type="EMBL" id="PPV12415.1"/>
    </source>
</evidence>
<organism evidence="2 3">
    <name type="scientific">Clostridium butyricum</name>
    <dbReference type="NCBI Taxonomy" id="1492"/>
    <lineage>
        <taxon>Bacteria</taxon>
        <taxon>Bacillati</taxon>
        <taxon>Bacillota</taxon>
        <taxon>Clostridia</taxon>
        <taxon>Eubacteriales</taxon>
        <taxon>Clostridiaceae</taxon>
        <taxon>Clostridium</taxon>
    </lineage>
</organism>
<dbReference type="EMBL" id="LRDH01000145">
    <property type="protein sequence ID" value="PPV12415.1"/>
    <property type="molecule type" value="Genomic_DNA"/>
</dbReference>
<protein>
    <recommendedName>
        <fullName evidence="1">Prenylated flavin chaperone LpdD-like domain-containing protein</fullName>
    </recommendedName>
</protein>
<gene>
    <name evidence="2" type="ORF">AWN73_18850</name>
</gene>
<name>A0A2S7F6K6_CLOBU</name>
<dbReference type="Proteomes" id="UP000238081">
    <property type="component" value="Unassembled WGS sequence"/>
</dbReference>
<dbReference type="Pfam" id="PF21758">
    <property type="entry name" value="PAC_bac"/>
    <property type="match status" value="1"/>
</dbReference>
<sequence>MERTIVYEKNLSFSKISISVTKIGEDYNIILEGGEKPHIGCTVISIPRLSLIGDGSISSTSSVLNVIGHKDEEVCRYVAEKICVNKNAVVVCCGGFHIDNITQDRIKEVINGVRDLCEKIILKLI</sequence>
<evidence type="ECO:0000259" key="1">
    <source>
        <dbReference type="Pfam" id="PF21758"/>
    </source>
</evidence>